<dbReference type="STRING" id="431595.K3WZI9"/>
<dbReference type="PROSITE" id="PS50222">
    <property type="entry name" value="EF_HAND_2"/>
    <property type="match status" value="5"/>
</dbReference>
<reference evidence="7" key="2">
    <citation type="submission" date="2010-04" db="EMBL/GenBank/DDBJ databases">
        <authorList>
            <person name="Buell R."/>
            <person name="Hamilton J."/>
            <person name="Hostetler J."/>
        </authorList>
    </citation>
    <scope>NUCLEOTIDE SEQUENCE [LARGE SCALE GENOMIC DNA]</scope>
    <source>
        <strain evidence="7">DAOM:BR144</strain>
    </source>
</reference>
<dbReference type="GO" id="GO:0005509">
    <property type="term" value="F:calcium ion binding"/>
    <property type="evidence" value="ECO:0007669"/>
    <property type="project" value="InterPro"/>
</dbReference>
<feature type="region of interest" description="Disordered" evidence="4">
    <location>
        <begin position="70"/>
        <end position="244"/>
    </location>
</feature>
<evidence type="ECO:0000256" key="3">
    <source>
        <dbReference type="ARBA" id="ARBA00022837"/>
    </source>
</evidence>
<feature type="domain" description="EF-hand" evidence="5">
    <location>
        <begin position="683"/>
        <end position="718"/>
    </location>
</feature>
<proteinExistence type="predicted"/>
<dbReference type="AlphaFoldDB" id="K3WZI9"/>
<accession>K3WZI9</accession>
<evidence type="ECO:0000256" key="1">
    <source>
        <dbReference type="ARBA" id="ARBA00022723"/>
    </source>
</evidence>
<evidence type="ECO:0000256" key="2">
    <source>
        <dbReference type="ARBA" id="ARBA00022737"/>
    </source>
</evidence>
<feature type="domain" description="EF-hand" evidence="5">
    <location>
        <begin position="263"/>
        <end position="298"/>
    </location>
</feature>
<feature type="compositionally biased region" description="Low complexity" evidence="4">
    <location>
        <begin position="128"/>
        <end position="153"/>
    </location>
</feature>
<evidence type="ECO:0000259" key="5">
    <source>
        <dbReference type="PROSITE" id="PS50222"/>
    </source>
</evidence>
<evidence type="ECO:0000256" key="4">
    <source>
        <dbReference type="SAM" id="MobiDB-lite"/>
    </source>
</evidence>
<reference evidence="6" key="3">
    <citation type="submission" date="2015-02" db="UniProtKB">
        <authorList>
            <consortium name="EnsemblProtists"/>
        </authorList>
    </citation>
    <scope>IDENTIFICATION</scope>
    <source>
        <strain evidence="6">DAOM BR144</strain>
    </source>
</reference>
<dbReference type="PANTHER" id="PTHR34524:SF6">
    <property type="entry name" value="CALCYPHOSINE LIKE"/>
    <property type="match status" value="1"/>
</dbReference>
<feature type="compositionally biased region" description="Basic and acidic residues" evidence="4">
    <location>
        <begin position="83"/>
        <end position="93"/>
    </location>
</feature>
<dbReference type="SUPFAM" id="SSF47473">
    <property type="entry name" value="EF-hand"/>
    <property type="match status" value="2"/>
</dbReference>
<dbReference type="InterPro" id="IPR051581">
    <property type="entry name" value="Ca-bind"/>
</dbReference>
<dbReference type="SMART" id="SM00054">
    <property type="entry name" value="EFh"/>
    <property type="match status" value="6"/>
</dbReference>
<dbReference type="Pfam" id="PF13202">
    <property type="entry name" value="EF-hand_5"/>
    <property type="match status" value="1"/>
</dbReference>
<feature type="compositionally biased region" description="Low complexity" evidence="4">
    <location>
        <begin position="455"/>
        <end position="468"/>
    </location>
</feature>
<feature type="region of interest" description="Disordered" evidence="4">
    <location>
        <begin position="436"/>
        <end position="493"/>
    </location>
</feature>
<dbReference type="InterPro" id="IPR011992">
    <property type="entry name" value="EF-hand-dom_pair"/>
</dbReference>
<dbReference type="InterPro" id="IPR002048">
    <property type="entry name" value="EF_hand_dom"/>
</dbReference>
<feature type="compositionally biased region" description="Basic and acidic residues" evidence="4">
    <location>
        <begin position="469"/>
        <end position="481"/>
    </location>
</feature>
<dbReference type="PANTHER" id="PTHR34524">
    <property type="entry name" value="CALCYPHOSIN"/>
    <property type="match status" value="1"/>
</dbReference>
<dbReference type="Gene3D" id="1.10.238.10">
    <property type="entry name" value="EF-hand"/>
    <property type="match status" value="4"/>
</dbReference>
<name>K3WZI9_GLOUD</name>
<dbReference type="Proteomes" id="UP000019132">
    <property type="component" value="Unassembled WGS sequence"/>
</dbReference>
<dbReference type="InterPro" id="IPR018247">
    <property type="entry name" value="EF_Hand_1_Ca_BS"/>
</dbReference>
<keyword evidence="1" id="KW-0479">Metal-binding</keyword>
<organism evidence="6 7">
    <name type="scientific">Globisporangium ultimum (strain ATCC 200006 / CBS 805.95 / DAOM BR144)</name>
    <name type="common">Pythium ultimum</name>
    <dbReference type="NCBI Taxonomy" id="431595"/>
    <lineage>
        <taxon>Eukaryota</taxon>
        <taxon>Sar</taxon>
        <taxon>Stramenopiles</taxon>
        <taxon>Oomycota</taxon>
        <taxon>Peronosporomycetes</taxon>
        <taxon>Pythiales</taxon>
        <taxon>Pythiaceae</taxon>
        <taxon>Globisporangium</taxon>
    </lineage>
</organism>
<feature type="compositionally biased region" description="Low complexity" evidence="4">
    <location>
        <begin position="218"/>
        <end position="231"/>
    </location>
</feature>
<keyword evidence="2" id="KW-0677">Repeat</keyword>
<feature type="domain" description="EF-hand" evidence="5">
    <location>
        <begin position="310"/>
        <end position="334"/>
    </location>
</feature>
<dbReference type="eggNOG" id="KOG0032">
    <property type="taxonomic scope" value="Eukaryota"/>
</dbReference>
<feature type="domain" description="EF-hand" evidence="5">
    <location>
        <begin position="647"/>
        <end position="682"/>
    </location>
</feature>
<keyword evidence="3" id="KW-0106">Calcium</keyword>
<evidence type="ECO:0000313" key="6">
    <source>
        <dbReference type="EnsemblProtists" id="PYU1_T010388"/>
    </source>
</evidence>
<dbReference type="HOGENOM" id="CLU_009229_0_0_1"/>
<dbReference type="PROSITE" id="PS00018">
    <property type="entry name" value="EF_HAND_1"/>
    <property type="match status" value="5"/>
</dbReference>
<sequence length="852" mass="94344">KEIVAAVIANVVAHVGNLAKQGRVLRLGFLPIGEWTCDGDVAGFKFLAEFYAQIKLQRTIRTVKMGVSDNGDVESPQESLSHNYEKEHQDLPRPRSSKAGSSPPVASMQLERHVSVVPSVRTTDFPSRSESSVSRSQANTRNSSRTPSTPSNRLQRTLTDDQSEAAISSRGALSLARVGSSSGRTSTKSTTRHNSQVSTKVIANKHRRSISGNESIVSSAGSRTRPSSKSSTKTREAWIEPSPENEAVVQRVKAKLMERCGQNGLNSLNQVLRLMDSSGDGKLSTKELKFGLRDIGIELTPSELLHVTIAFDRNEDGKIDLDEFLAALQGAPLNEKRRDLILKAFTLMDPNRSGVVSMDALRENYDVSLFPSVRAKKKSKQQALEEFLRQWEDRAAVENNDGITLDAFINYYHNISAFILDDSDFELLMRQTWHVSPSEDKESGSDQGNQRPTTSSQHSSSSRQSVISEAHRSTRTHEAKKMNSLNAEEMKNEKDQDLVETDWKYIKSLLIPAVYAPTSKPMTLDDMSRKLGANRVWGDGSEVMQGKVFAHALTLLDKQLTPKNALLLSHRVASYVTDGRNTAADGSIRLADFHCWLLSTQLRASISTSPMTESNSTNTVIDRRVAQSSGSNTATHSTVDAAALSHIGLNGLQRSLRLIDANGDKRLTKDELKAGLRKFGVDVSFHELDYLFTFFDADRSGCVSVDEFLVGMRGEMSPRRLAFVTMAFDLLDKDGDGVVTLQELTLAYDTPKHPDVINGKLAAQDALRLFAAQWESEKERDGVITKLEFEEYYQNLSASIDSDEYFELMMRNAWHISGGEGACANSTNRRVLVTKSDNMQTVEEVKNDLGIR</sequence>
<dbReference type="EMBL" id="GL376602">
    <property type="status" value="NOT_ANNOTATED_CDS"/>
    <property type="molecule type" value="Genomic_DNA"/>
</dbReference>
<evidence type="ECO:0000313" key="7">
    <source>
        <dbReference type="Proteomes" id="UP000019132"/>
    </source>
</evidence>
<dbReference type="OMA" id="GEWICDG"/>
<dbReference type="VEuPathDB" id="FungiDB:PYU1_G010367"/>
<protein>
    <recommendedName>
        <fullName evidence="5">EF-hand domain-containing protein</fullName>
    </recommendedName>
</protein>
<feature type="domain" description="EF-hand" evidence="5">
    <location>
        <begin position="719"/>
        <end position="754"/>
    </location>
</feature>
<dbReference type="EnsemblProtists" id="PYU1_T010388">
    <property type="protein sequence ID" value="PYU1_T010388"/>
    <property type="gene ID" value="PYU1_G010367"/>
</dbReference>
<reference evidence="7" key="1">
    <citation type="journal article" date="2010" name="Genome Biol.">
        <title>Genome sequence of the necrotrophic plant pathogen Pythium ultimum reveals original pathogenicity mechanisms and effector repertoire.</title>
        <authorList>
            <person name="Levesque C.A."/>
            <person name="Brouwer H."/>
            <person name="Cano L."/>
            <person name="Hamilton J.P."/>
            <person name="Holt C."/>
            <person name="Huitema E."/>
            <person name="Raffaele S."/>
            <person name="Robideau G.P."/>
            <person name="Thines M."/>
            <person name="Win J."/>
            <person name="Zerillo M.M."/>
            <person name="Beakes G.W."/>
            <person name="Boore J.L."/>
            <person name="Busam D."/>
            <person name="Dumas B."/>
            <person name="Ferriera S."/>
            <person name="Fuerstenberg S.I."/>
            <person name="Gachon C.M."/>
            <person name="Gaulin E."/>
            <person name="Govers F."/>
            <person name="Grenville-Briggs L."/>
            <person name="Horner N."/>
            <person name="Hostetler J."/>
            <person name="Jiang R.H."/>
            <person name="Johnson J."/>
            <person name="Krajaejun T."/>
            <person name="Lin H."/>
            <person name="Meijer H.J."/>
            <person name="Moore B."/>
            <person name="Morris P."/>
            <person name="Phuntmart V."/>
            <person name="Puiu D."/>
            <person name="Shetty J."/>
            <person name="Stajich J.E."/>
            <person name="Tripathy S."/>
            <person name="Wawra S."/>
            <person name="van West P."/>
            <person name="Whitty B.R."/>
            <person name="Coutinho P.M."/>
            <person name="Henrissat B."/>
            <person name="Martin F."/>
            <person name="Thomas P.D."/>
            <person name="Tyler B.M."/>
            <person name="De Vries R.P."/>
            <person name="Kamoun S."/>
            <person name="Yandell M."/>
            <person name="Tisserat N."/>
            <person name="Buell C.R."/>
        </authorList>
    </citation>
    <scope>NUCLEOTIDE SEQUENCE</scope>
    <source>
        <strain evidence="7">DAOM:BR144</strain>
    </source>
</reference>
<dbReference type="CDD" id="cd00051">
    <property type="entry name" value="EFh"/>
    <property type="match status" value="3"/>
</dbReference>
<keyword evidence="7" id="KW-1185">Reference proteome</keyword>
<feature type="compositionally biased region" description="Low complexity" evidence="4">
    <location>
        <begin position="179"/>
        <end position="189"/>
    </location>
</feature>
<dbReference type="InParanoid" id="K3WZI9"/>
<dbReference type="Pfam" id="PF13499">
    <property type="entry name" value="EF-hand_7"/>
    <property type="match status" value="2"/>
</dbReference>
<feature type="compositionally biased region" description="Polar residues" evidence="4">
    <location>
        <begin position="445"/>
        <end position="454"/>
    </location>
</feature>